<evidence type="ECO:0000313" key="9">
    <source>
        <dbReference type="Proteomes" id="UP000027073"/>
    </source>
</evidence>
<evidence type="ECO:0000256" key="4">
    <source>
        <dbReference type="ARBA" id="ARBA00023136"/>
    </source>
</evidence>
<feature type="compositionally biased region" description="Low complexity" evidence="5">
    <location>
        <begin position="321"/>
        <end position="338"/>
    </location>
</feature>
<dbReference type="InParanoid" id="A0A067NMA8"/>
<feature type="compositionally biased region" description="Polar residues" evidence="5">
    <location>
        <begin position="615"/>
        <end position="625"/>
    </location>
</feature>
<feature type="transmembrane region" description="Helical" evidence="6">
    <location>
        <begin position="898"/>
        <end position="916"/>
    </location>
</feature>
<reference evidence="9" key="1">
    <citation type="journal article" date="2014" name="Proc. Natl. Acad. Sci. U.S.A.">
        <title>Extensive sampling of basidiomycete genomes demonstrates inadequacy of the white-rot/brown-rot paradigm for wood decay fungi.</title>
        <authorList>
            <person name="Riley R."/>
            <person name="Salamov A.A."/>
            <person name="Brown D.W."/>
            <person name="Nagy L.G."/>
            <person name="Floudas D."/>
            <person name="Held B.W."/>
            <person name="Levasseur A."/>
            <person name="Lombard V."/>
            <person name="Morin E."/>
            <person name="Otillar R."/>
            <person name="Lindquist E.A."/>
            <person name="Sun H."/>
            <person name="LaButti K.M."/>
            <person name="Schmutz J."/>
            <person name="Jabbour D."/>
            <person name="Luo H."/>
            <person name="Baker S.E."/>
            <person name="Pisabarro A.G."/>
            <person name="Walton J.D."/>
            <person name="Blanchette R.A."/>
            <person name="Henrissat B."/>
            <person name="Martin F."/>
            <person name="Cullen D."/>
            <person name="Hibbett D.S."/>
            <person name="Grigoriev I.V."/>
        </authorList>
    </citation>
    <scope>NUCLEOTIDE SEQUENCE [LARGE SCALE GENOMIC DNA]</scope>
    <source>
        <strain evidence="9">PC15</strain>
    </source>
</reference>
<dbReference type="InterPro" id="IPR013057">
    <property type="entry name" value="AA_transpt_TM"/>
</dbReference>
<feature type="compositionally biased region" description="Acidic residues" evidence="5">
    <location>
        <begin position="724"/>
        <end position="738"/>
    </location>
</feature>
<evidence type="ECO:0000259" key="7">
    <source>
        <dbReference type="Pfam" id="PF01490"/>
    </source>
</evidence>
<dbReference type="Gene3D" id="3.40.50.2000">
    <property type="entry name" value="Glycogen Phosphorylase B"/>
    <property type="match status" value="2"/>
</dbReference>
<dbReference type="AlphaFoldDB" id="A0A067NMA8"/>
<feature type="domain" description="Amino acid transporter transmembrane" evidence="7">
    <location>
        <begin position="781"/>
        <end position="1163"/>
    </location>
</feature>
<evidence type="ECO:0000256" key="3">
    <source>
        <dbReference type="ARBA" id="ARBA00022989"/>
    </source>
</evidence>
<dbReference type="PANTHER" id="PTHR38134:SF2">
    <property type="entry name" value="GALACTOKINASE"/>
    <property type="match status" value="1"/>
</dbReference>
<feature type="compositionally biased region" description="Low complexity" evidence="5">
    <location>
        <begin position="605"/>
        <end position="614"/>
    </location>
</feature>
<feature type="transmembrane region" description="Helical" evidence="6">
    <location>
        <begin position="812"/>
        <end position="834"/>
    </location>
</feature>
<feature type="transmembrane region" description="Helical" evidence="6">
    <location>
        <begin position="1086"/>
        <end position="1103"/>
    </location>
</feature>
<feature type="transmembrane region" description="Helical" evidence="6">
    <location>
        <begin position="966"/>
        <end position="985"/>
    </location>
</feature>
<dbReference type="HOGENOM" id="CLU_267564_0_0_1"/>
<evidence type="ECO:0000256" key="5">
    <source>
        <dbReference type="SAM" id="MobiDB-lite"/>
    </source>
</evidence>
<dbReference type="STRING" id="1137138.A0A067NMA8"/>
<feature type="transmembrane region" description="Helical" evidence="6">
    <location>
        <begin position="1044"/>
        <end position="1065"/>
    </location>
</feature>
<dbReference type="GO" id="GO:0016020">
    <property type="term" value="C:membrane"/>
    <property type="evidence" value="ECO:0007669"/>
    <property type="project" value="UniProtKB-SubCell"/>
</dbReference>
<evidence type="ECO:0000256" key="6">
    <source>
        <dbReference type="SAM" id="Phobius"/>
    </source>
</evidence>
<dbReference type="OrthoDB" id="1684102at2759"/>
<dbReference type="VEuPathDB" id="FungiDB:PLEOSDRAFT_1058703"/>
<sequence length="1185" mass="129439">MPLRFAYYCSGHGYGHATRVSAFACHLLSVPSEHEGENPTICIVSSAPKHVFADSIARGAEYRYAEIDPVIVQPLAYRVDRQKSVHVLKRFLDSKNTLLETEKTWLRQTRIDCVLSDAAFLGCLAAKSAGIPSILITNFTFDSVYSYLSTSFIDGKHTVPQHHRHTSSFDALIPDNPIPLAQLVPLVEQIHHGYRCADLLLLLPGAIPIPSFAVDPPLPSPDWVDINCNRFRPEIIEHLIKSPASYTLHPPVQSPSSPLNIPRSVIKAPLLVRPPSSSIYTQSGRSKLLSSIGVPPHYHNASKTRILIVSFGGQVFRRPSRTPSRSTTPTNGITNINGLGISDVPSLNVAMPMPGSPPTLSAPSRIATPSHIWIPGAPPASKPPHMCTPPVPCTELPVVSTIPPTPNVTPNENAPLGDPIDSEYADEEVRLLPDLSWIAIVCGVSKEQWNATQKDGSSELPDGFYVAPRDVYMPDLTAVGDVLLGKLGYGTVSECVDACTPFVYVSRPLFIEEHGLRLLLEQEGVGVELSRQSYEAGDWASAVEEAFARGNDMKARKRKFGDPAWRCSEDANDGHASVCGEKARVLRRHLVSKEERQGGPGVGGAESSKAGGSSTPISQHSSQHGVQREDTEPFPIPYHAPGADVTHDIYKWHSGQQRRPRAASFAGSSNAPQDPAFEHIHQPGGFRRNYLLLRANEQGTDEPRMLNSFIDFLFIFGHYAGEDLEDDEDEDKEDDEELGEGREADELPSAGLSERTPLVGGTTRSRSRSRRRRMSVDGHGNATVTQAVLMLLKSFVGTGVLFLGKAFYNGGMLFSIITFVFIALISLYSFLLLVDTKFVVSGSFGDIGGTLYGPWMRYAILGSIVVSQLGFVGAYIIFVAENLQAFVMGVTHCAKLLPVQYFILMQLVIFLPLSLVRDIAKLSTTALVADVFILAGLCYIFGSEISIVSTQGVADIKWFNPRDFPLFIGTAVFSFEGIGLIIPITDAMREPHKFPKVLTGVMIGLIFLFGGAGVLAYMTFGSEIQTVVLVNLDADSKMVQSVQFLYSLAIMLSVPLQLFPAVRILENGMFTRSGKADTRVKWLKNAFRFGMVMVCTAISWFGASDLDKFVAFVGCFACVPLCYVYPALLHYKAVARTRSQKWKDIAMIVFGMVAAAYTTIQTIKLMVSPDAGGSPKFGNCEIPSN</sequence>
<dbReference type="InterPro" id="IPR053205">
    <property type="entry name" value="GHMP_kinase_L-arabinokinase"/>
</dbReference>
<comment type="subcellular location">
    <subcellularLocation>
        <location evidence="1">Membrane</location>
    </subcellularLocation>
</comment>
<feature type="transmembrane region" description="Helical" evidence="6">
    <location>
        <begin position="855"/>
        <end position="878"/>
    </location>
</feature>
<name>A0A067NMA8_PLEO1</name>
<keyword evidence="2 6" id="KW-0812">Transmembrane</keyword>
<dbReference type="Pfam" id="PF01490">
    <property type="entry name" value="Aa_trans"/>
    <property type="match status" value="1"/>
</dbReference>
<dbReference type="EMBL" id="KL198011">
    <property type="protein sequence ID" value="KDQ24726.1"/>
    <property type="molecule type" value="Genomic_DNA"/>
</dbReference>
<feature type="region of interest" description="Disordered" evidence="5">
    <location>
        <begin position="724"/>
        <end position="776"/>
    </location>
</feature>
<feature type="transmembrane region" description="Helical" evidence="6">
    <location>
        <begin position="997"/>
        <end position="1020"/>
    </location>
</feature>
<accession>A0A067NMA8</accession>
<dbReference type="PANTHER" id="PTHR38134">
    <property type="entry name" value="SLR1395 PROTEIN"/>
    <property type="match status" value="1"/>
</dbReference>
<keyword evidence="4 6" id="KW-0472">Membrane</keyword>
<gene>
    <name evidence="8" type="ORF">PLEOSDRAFT_1058703</name>
</gene>
<dbReference type="Proteomes" id="UP000027073">
    <property type="component" value="Unassembled WGS sequence"/>
</dbReference>
<feature type="transmembrane region" description="Helical" evidence="6">
    <location>
        <begin position="1145"/>
        <end position="1167"/>
    </location>
</feature>
<feature type="region of interest" description="Disordered" evidence="5">
    <location>
        <begin position="318"/>
        <end position="338"/>
    </location>
</feature>
<evidence type="ECO:0000256" key="2">
    <source>
        <dbReference type="ARBA" id="ARBA00022692"/>
    </source>
</evidence>
<feature type="transmembrane region" description="Helical" evidence="6">
    <location>
        <begin position="928"/>
        <end position="954"/>
    </location>
</feature>
<protein>
    <recommendedName>
        <fullName evidence="7">Amino acid transporter transmembrane domain-containing protein</fullName>
    </recommendedName>
</protein>
<keyword evidence="3 6" id="KW-1133">Transmembrane helix</keyword>
<feature type="region of interest" description="Disordered" evidence="5">
    <location>
        <begin position="653"/>
        <end position="682"/>
    </location>
</feature>
<feature type="region of interest" description="Disordered" evidence="5">
    <location>
        <begin position="591"/>
        <end position="640"/>
    </location>
</feature>
<evidence type="ECO:0000256" key="1">
    <source>
        <dbReference type="ARBA" id="ARBA00004370"/>
    </source>
</evidence>
<organism evidence="8 9">
    <name type="scientific">Pleurotus ostreatus (strain PC15)</name>
    <name type="common">Oyster mushroom</name>
    <dbReference type="NCBI Taxonomy" id="1137138"/>
    <lineage>
        <taxon>Eukaryota</taxon>
        <taxon>Fungi</taxon>
        <taxon>Dikarya</taxon>
        <taxon>Basidiomycota</taxon>
        <taxon>Agaricomycotina</taxon>
        <taxon>Agaricomycetes</taxon>
        <taxon>Agaricomycetidae</taxon>
        <taxon>Agaricales</taxon>
        <taxon>Pleurotineae</taxon>
        <taxon>Pleurotaceae</taxon>
        <taxon>Pleurotus</taxon>
    </lineage>
</organism>
<feature type="transmembrane region" description="Helical" evidence="6">
    <location>
        <begin position="1109"/>
        <end position="1133"/>
    </location>
</feature>
<evidence type="ECO:0000313" key="8">
    <source>
        <dbReference type="EMBL" id="KDQ24726.1"/>
    </source>
</evidence>
<proteinExistence type="predicted"/>